<dbReference type="InterPro" id="IPR009506">
    <property type="entry name" value="YjiS-like"/>
</dbReference>
<proteinExistence type="predicted"/>
<sequence length="93" mass="9783">MRAVSVSSAPIAVKAPLPSGGAIAALGSTVGIARHSGGAPLASLGVLGRLLVTWQTRAETRRQLAGLDARLLRDIGLHQDEVHQEIRKPFWIA</sequence>
<comment type="caution">
    <text evidence="2">The sequence shown here is derived from an EMBL/GenBank/DDBJ whole genome shotgun (WGS) entry which is preliminary data.</text>
</comment>
<dbReference type="EMBL" id="JACIGK010000015">
    <property type="protein sequence ID" value="MBB4266632.1"/>
    <property type="molecule type" value="Genomic_DNA"/>
</dbReference>
<reference evidence="2 3" key="1">
    <citation type="submission" date="2020-08" db="EMBL/GenBank/DDBJ databases">
        <title>Genome sequencing of Purple Non-Sulfur Bacteria from various extreme environments.</title>
        <authorList>
            <person name="Mayer M."/>
        </authorList>
    </citation>
    <scope>NUCLEOTIDE SEQUENCE [LARGE SCALE GENOMIC DNA]</scope>
    <source>
        <strain evidence="2 3">JA131</strain>
    </source>
</reference>
<evidence type="ECO:0000313" key="3">
    <source>
        <dbReference type="Proteomes" id="UP000554286"/>
    </source>
</evidence>
<accession>A0A7W6RDV0</accession>
<dbReference type="AlphaFoldDB" id="A0A7W6RDV0"/>
<feature type="domain" description="YjiS-like" evidence="1">
    <location>
        <begin position="49"/>
        <end position="82"/>
    </location>
</feature>
<protein>
    <submittedName>
        <fullName evidence="2">Uncharacterized protein YjiS (DUF1127 family)</fullName>
    </submittedName>
</protein>
<dbReference type="Pfam" id="PF06568">
    <property type="entry name" value="YjiS-like"/>
    <property type="match status" value="1"/>
</dbReference>
<evidence type="ECO:0000259" key="1">
    <source>
        <dbReference type="Pfam" id="PF06568"/>
    </source>
</evidence>
<organism evidence="2 3">
    <name type="scientific">Roseospira visakhapatnamensis</name>
    <dbReference type="NCBI Taxonomy" id="390880"/>
    <lineage>
        <taxon>Bacteria</taxon>
        <taxon>Pseudomonadati</taxon>
        <taxon>Pseudomonadota</taxon>
        <taxon>Alphaproteobacteria</taxon>
        <taxon>Rhodospirillales</taxon>
        <taxon>Rhodospirillaceae</taxon>
        <taxon>Roseospira</taxon>
    </lineage>
</organism>
<keyword evidence="3" id="KW-1185">Reference proteome</keyword>
<dbReference type="RefSeq" id="WP_184045261.1">
    <property type="nucleotide sequence ID" value="NZ_JACIGK010000015.1"/>
</dbReference>
<gene>
    <name evidence="2" type="ORF">GGD89_002264</name>
</gene>
<dbReference type="Proteomes" id="UP000554286">
    <property type="component" value="Unassembled WGS sequence"/>
</dbReference>
<evidence type="ECO:0000313" key="2">
    <source>
        <dbReference type="EMBL" id="MBB4266632.1"/>
    </source>
</evidence>
<name>A0A7W6RDV0_9PROT</name>